<dbReference type="Proteomes" id="UP000822184">
    <property type="component" value="Unassembled WGS sequence"/>
</dbReference>
<dbReference type="EMBL" id="JABTDW010000001">
    <property type="protein sequence ID" value="NSB15190.1"/>
    <property type="molecule type" value="Genomic_DNA"/>
</dbReference>
<gene>
    <name evidence="2" type="ORF">BCD95_003449</name>
</gene>
<evidence type="ECO:0000313" key="3">
    <source>
        <dbReference type="Proteomes" id="UP000822184"/>
    </source>
</evidence>
<evidence type="ECO:0000256" key="1">
    <source>
        <dbReference type="SAM" id="Phobius"/>
    </source>
</evidence>
<feature type="transmembrane region" description="Helical" evidence="1">
    <location>
        <begin position="12"/>
        <end position="35"/>
    </location>
</feature>
<name>A0AAE5H529_CLOBE</name>
<sequence>MKKNIRKLGKSKIISYSFIIITLLVCTCAVATYFVGNVTKYWLYFIMTNYASILTFLIAALILSILILFNTDIDQKALGIIAFIGFALGFGLIFINLALPLDMDIYTMITRSYSEINGPVVSAELKRTNLKYRTTMETELTMHDNIKNENITITFFNQPSYDFRVGENINVKYLPHSRMGISYFHI</sequence>
<keyword evidence="1" id="KW-0812">Transmembrane</keyword>
<dbReference type="AlphaFoldDB" id="A0AAE5H529"/>
<evidence type="ECO:0000313" key="2">
    <source>
        <dbReference type="EMBL" id="NSB15190.1"/>
    </source>
</evidence>
<reference evidence="2" key="1">
    <citation type="submission" date="2020-06" db="EMBL/GenBank/DDBJ databases">
        <title>Genomic insights into acetone-butanol-ethanol (ABE) fermentation by sequencing solventogenic clostridia strains.</title>
        <authorList>
            <person name="Brown S."/>
        </authorList>
    </citation>
    <scope>NUCLEOTIDE SEQUENCE</scope>
    <source>
        <strain evidence="2">DJ123</strain>
    </source>
</reference>
<comment type="caution">
    <text evidence="2">The sequence shown here is derived from an EMBL/GenBank/DDBJ whole genome shotgun (WGS) entry which is preliminary data.</text>
</comment>
<keyword evidence="1" id="KW-1133">Transmembrane helix</keyword>
<keyword evidence="1" id="KW-0472">Membrane</keyword>
<organism evidence="2 3">
    <name type="scientific">Clostridium beijerinckii</name>
    <name type="common">Clostridium MP</name>
    <dbReference type="NCBI Taxonomy" id="1520"/>
    <lineage>
        <taxon>Bacteria</taxon>
        <taxon>Bacillati</taxon>
        <taxon>Bacillota</taxon>
        <taxon>Clostridia</taxon>
        <taxon>Eubacteriales</taxon>
        <taxon>Clostridiaceae</taxon>
        <taxon>Clostridium</taxon>
    </lineage>
</organism>
<proteinExistence type="predicted"/>
<dbReference type="RefSeq" id="WP_077856909.1">
    <property type="nucleotide sequence ID" value="NZ_JABTDW010000001.1"/>
</dbReference>
<feature type="transmembrane region" description="Helical" evidence="1">
    <location>
        <begin position="41"/>
        <end position="70"/>
    </location>
</feature>
<protein>
    <submittedName>
        <fullName evidence="2">ABC-type transport system involved in multi-copper enzyme maturation permease subunit</fullName>
    </submittedName>
</protein>
<accession>A0AAE5H529</accession>
<feature type="transmembrane region" description="Helical" evidence="1">
    <location>
        <begin position="77"/>
        <end position="99"/>
    </location>
</feature>